<sequence length="60" mass="7258">MTSEIRNLPEVKLFSYPYYNTCVLPKHQFCKLLNIKPLDLREKEIWSTFPESTKTYLIYN</sequence>
<accession>A0A0F9PY00</accession>
<proteinExistence type="predicted"/>
<evidence type="ECO:0000313" key="1">
    <source>
        <dbReference type="EMBL" id="KKM98052.1"/>
    </source>
</evidence>
<organism evidence="1">
    <name type="scientific">marine sediment metagenome</name>
    <dbReference type="NCBI Taxonomy" id="412755"/>
    <lineage>
        <taxon>unclassified sequences</taxon>
        <taxon>metagenomes</taxon>
        <taxon>ecological metagenomes</taxon>
    </lineage>
</organism>
<dbReference type="AlphaFoldDB" id="A0A0F9PY00"/>
<reference evidence="1" key="1">
    <citation type="journal article" date="2015" name="Nature">
        <title>Complex archaea that bridge the gap between prokaryotes and eukaryotes.</title>
        <authorList>
            <person name="Spang A."/>
            <person name="Saw J.H."/>
            <person name="Jorgensen S.L."/>
            <person name="Zaremba-Niedzwiedzka K."/>
            <person name="Martijn J."/>
            <person name="Lind A.E."/>
            <person name="van Eijk R."/>
            <person name="Schleper C."/>
            <person name="Guy L."/>
            <person name="Ettema T.J."/>
        </authorList>
    </citation>
    <scope>NUCLEOTIDE SEQUENCE</scope>
</reference>
<comment type="caution">
    <text evidence="1">The sequence shown here is derived from an EMBL/GenBank/DDBJ whole genome shotgun (WGS) entry which is preliminary data.</text>
</comment>
<dbReference type="EMBL" id="LAZR01005674">
    <property type="protein sequence ID" value="KKM98052.1"/>
    <property type="molecule type" value="Genomic_DNA"/>
</dbReference>
<name>A0A0F9PY00_9ZZZZ</name>
<gene>
    <name evidence="1" type="ORF">LCGC14_1161930</name>
</gene>
<protein>
    <submittedName>
        <fullName evidence="1">Uncharacterized protein</fullName>
    </submittedName>
</protein>